<reference evidence="5 6" key="1">
    <citation type="submission" date="2015-08" db="EMBL/GenBank/DDBJ databases">
        <title>The genome of the Asian arowana (Scleropages formosus).</title>
        <authorList>
            <person name="Tan M.H."/>
            <person name="Gan H.M."/>
            <person name="Croft L.J."/>
            <person name="Austin C.M."/>
        </authorList>
    </citation>
    <scope>NUCLEOTIDE SEQUENCE [LARGE SCALE GENOMIC DNA]</scope>
    <source>
        <strain evidence="5">Aro1</strain>
    </source>
</reference>
<dbReference type="GO" id="GO:2000042">
    <property type="term" value="P:negative regulation of double-strand break repair via homologous recombination"/>
    <property type="evidence" value="ECO:0007669"/>
    <property type="project" value="TreeGrafter"/>
</dbReference>
<dbReference type="Pfam" id="PF13604">
    <property type="entry name" value="AAA_30"/>
    <property type="match status" value="1"/>
</dbReference>
<keyword evidence="5" id="KW-0378">Hydrolase</keyword>
<feature type="region of interest" description="Disordered" evidence="3">
    <location>
        <begin position="587"/>
        <end position="608"/>
    </location>
</feature>
<dbReference type="Gene3D" id="3.40.50.300">
    <property type="entry name" value="P-loop containing nucleotide triphosphate hydrolases"/>
    <property type="match status" value="2"/>
</dbReference>
<organism evidence="5 6">
    <name type="scientific">Scleropages formosus</name>
    <name type="common">Asian bonytongue</name>
    <name type="synonym">Osteoglossum formosum</name>
    <dbReference type="NCBI Taxonomy" id="113540"/>
    <lineage>
        <taxon>Eukaryota</taxon>
        <taxon>Metazoa</taxon>
        <taxon>Chordata</taxon>
        <taxon>Craniata</taxon>
        <taxon>Vertebrata</taxon>
        <taxon>Euteleostomi</taxon>
        <taxon>Actinopterygii</taxon>
        <taxon>Neopterygii</taxon>
        <taxon>Teleostei</taxon>
        <taxon>Osteoglossocephala</taxon>
        <taxon>Osteoglossomorpha</taxon>
        <taxon>Osteoglossiformes</taxon>
        <taxon>Osteoglossidae</taxon>
        <taxon>Scleropages</taxon>
    </lineage>
</organism>
<dbReference type="Proteomes" id="UP000034805">
    <property type="component" value="Unassembled WGS sequence"/>
</dbReference>
<dbReference type="PANTHER" id="PTHR43788">
    <property type="entry name" value="DNA2/NAM7 HELICASE FAMILY MEMBER"/>
    <property type="match status" value="1"/>
</dbReference>
<dbReference type="Pfam" id="PF25894">
    <property type="entry name" value="WHD_HELB"/>
    <property type="match status" value="1"/>
</dbReference>
<dbReference type="InterPro" id="IPR058839">
    <property type="entry name" value="WHD_HELB"/>
</dbReference>
<evidence type="ECO:0000313" key="6">
    <source>
        <dbReference type="Proteomes" id="UP000034805"/>
    </source>
</evidence>
<evidence type="ECO:0000256" key="3">
    <source>
        <dbReference type="SAM" id="MobiDB-lite"/>
    </source>
</evidence>
<dbReference type="GO" id="GO:0017116">
    <property type="term" value="F:single-stranded DNA helicase activity"/>
    <property type="evidence" value="ECO:0007669"/>
    <property type="project" value="TreeGrafter"/>
</dbReference>
<dbReference type="AlphaFoldDB" id="A0A0P7YFC6"/>
<dbReference type="InterPro" id="IPR027417">
    <property type="entry name" value="P-loop_NTPase"/>
</dbReference>
<dbReference type="SUPFAM" id="SSF52540">
    <property type="entry name" value="P-loop containing nucleoside triphosphate hydrolases"/>
    <property type="match status" value="2"/>
</dbReference>
<keyword evidence="1" id="KW-0547">Nucleotide-binding</keyword>
<dbReference type="EMBL" id="JARO02006448">
    <property type="protein sequence ID" value="KPP65246.1"/>
    <property type="molecule type" value="Genomic_DNA"/>
</dbReference>
<sequence>MLLDPWWEVTGTGRFCRNGLVLQGPLFYRLRTDRGEMGHALVALFLKACTVHSHHVGMFMEWLRRGRDVGFANLLQLLDEFWEEKKECTTCEEEMNPIKSHIFNSGKRMLAAASYPLVVKYLPTLLPQHFLELVQRGREPISHKHQDKPQESLSLLSSLEDMIHTDVWKLGFNSVYDNLKKICRGSGSTYEELSKLKDKMPDVDFWNAILFLKQQGVVVQEKQRVALKNLYTYETDIANLDPWHINLDVKEVLRKAQEERAKHKAKDCYDADEDNQVDGGLVNDQRMGNSIHMETTQLESCATRGVPVSTHHEMSASQPSPPFSCKNPDADREETRNGATSSESCPAEVELDPDQVQAAEMICANPVTVISGKGGCGKTTVVSLIFRAAMEMEISVRTEVENACRDFQNDTGGSQEWDVPVLWSFMKAEKDEHGAPKNWKFSSVRVFVVDEGSLVSVQILNSILSMLTKFSQLQKFIILGDVRQLPSIEPGNTLSDMFNCLLQVRWAIEMKMNHRSEISDMGSCRQYRPLDFDAIMDLNAPFTIPTPDEVHPGPSQTHRLNHKKKLVFQLSDKVCCTRNGYVSDRKEERDLGQLSGKEDDVEEKSEKNDKQRLCNREIFFITNGSEAETIVYVLGNEAGQNWRHVYTAVTRGQKRVYVVARKDGLKKAIENRDVKRKTWLGALLKMAIAKRRAEATEQTTHTFQI</sequence>
<dbReference type="PANTHER" id="PTHR43788:SF6">
    <property type="entry name" value="DNA HELICASE B"/>
    <property type="match status" value="1"/>
</dbReference>
<keyword evidence="2" id="KW-0067">ATP-binding</keyword>
<dbReference type="CDD" id="cd18809">
    <property type="entry name" value="SF1_C_RecD"/>
    <property type="match status" value="1"/>
</dbReference>
<evidence type="ECO:0000313" key="5">
    <source>
        <dbReference type="EMBL" id="KPP65246.1"/>
    </source>
</evidence>
<evidence type="ECO:0000259" key="4">
    <source>
        <dbReference type="Pfam" id="PF25894"/>
    </source>
</evidence>
<name>A0A0P7YFC6_SCLFO</name>
<comment type="caution">
    <text evidence="5">The sequence shown here is derived from an EMBL/GenBank/DDBJ whole genome shotgun (WGS) entry which is preliminary data.</text>
</comment>
<dbReference type="STRING" id="113540.ENSSFOP00015025401"/>
<proteinExistence type="predicted"/>
<dbReference type="InterPro" id="IPR050534">
    <property type="entry name" value="Coronavir_polyprotein_1ab"/>
</dbReference>
<dbReference type="GO" id="GO:0005524">
    <property type="term" value="F:ATP binding"/>
    <property type="evidence" value="ECO:0007669"/>
    <property type="project" value="UniProtKB-KW"/>
</dbReference>
<evidence type="ECO:0000256" key="2">
    <source>
        <dbReference type="ARBA" id="ARBA00022840"/>
    </source>
</evidence>
<accession>A0A0P7YFC6</accession>
<protein>
    <submittedName>
        <fullName evidence="5">DNA helicase B-like</fullName>
    </submittedName>
</protein>
<feature type="region of interest" description="Disordered" evidence="3">
    <location>
        <begin position="302"/>
        <end position="348"/>
    </location>
</feature>
<gene>
    <name evidence="5" type="ORF">Z043_116352</name>
</gene>
<feature type="domain" description="DNA helicase B winged helix" evidence="4">
    <location>
        <begin position="175"/>
        <end position="227"/>
    </location>
</feature>
<keyword evidence="5" id="KW-0347">Helicase</keyword>
<evidence type="ECO:0000256" key="1">
    <source>
        <dbReference type="ARBA" id="ARBA00022741"/>
    </source>
</evidence>